<protein>
    <submittedName>
        <fullName evidence="3">Uncharacterized protein</fullName>
    </submittedName>
</protein>
<evidence type="ECO:0000256" key="1">
    <source>
        <dbReference type="SAM" id="MobiDB-lite"/>
    </source>
</evidence>
<keyword evidence="2" id="KW-1133">Transmembrane helix</keyword>
<gene>
    <name evidence="3" type="ORF">CQ13_26380</name>
</gene>
<dbReference type="RefSeq" id="WP_057844406.1">
    <property type="nucleotide sequence ID" value="NZ_LLYA01000156.1"/>
</dbReference>
<accession>A0A0R3MW65</accession>
<comment type="caution">
    <text evidence="3">The sequence shown here is derived from an EMBL/GenBank/DDBJ whole genome shotgun (WGS) entry which is preliminary data.</text>
</comment>
<dbReference type="EMBL" id="LLYA01000156">
    <property type="protein sequence ID" value="KRR24279.1"/>
    <property type="molecule type" value="Genomic_DNA"/>
</dbReference>
<feature type="transmembrane region" description="Helical" evidence="2">
    <location>
        <begin position="48"/>
        <end position="72"/>
    </location>
</feature>
<evidence type="ECO:0000256" key="2">
    <source>
        <dbReference type="SAM" id="Phobius"/>
    </source>
</evidence>
<feature type="region of interest" description="Disordered" evidence="1">
    <location>
        <begin position="77"/>
        <end position="96"/>
    </location>
</feature>
<name>A0A0R3MW65_9BRAD</name>
<sequence>MQRSSDRAKIGSGQIVLLIVLGALLLLTGVWAAYVWNASSDVPMSAHGWIALGLGTFFSLLIGCGLMALMFFSSRSGHDEAASPHFRQRREGEDRT</sequence>
<keyword evidence="2" id="KW-0812">Transmembrane</keyword>
<dbReference type="Proteomes" id="UP000052023">
    <property type="component" value="Unassembled WGS sequence"/>
</dbReference>
<evidence type="ECO:0000313" key="3">
    <source>
        <dbReference type="EMBL" id="KRR24279.1"/>
    </source>
</evidence>
<keyword evidence="4" id="KW-1185">Reference proteome</keyword>
<evidence type="ECO:0000313" key="4">
    <source>
        <dbReference type="Proteomes" id="UP000052023"/>
    </source>
</evidence>
<keyword evidence="2" id="KW-0472">Membrane</keyword>
<proteinExistence type="predicted"/>
<dbReference type="OrthoDB" id="7632567at2"/>
<reference evidence="3 4" key="1">
    <citation type="submission" date="2014-03" db="EMBL/GenBank/DDBJ databases">
        <title>Bradyrhizobium valentinum sp. nov., isolated from effective nodules of Lupinus mariae-josephae, a lupine endemic of basic-lime soils in Eastern Spain.</title>
        <authorList>
            <person name="Duran D."/>
            <person name="Rey L."/>
            <person name="Navarro A."/>
            <person name="Busquets A."/>
            <person name="Imperial J."/>
            <person name="Ruiz-Argueso T."/>
        </authorList>
    </citation>
    <scope>NUCLEOTIDE SEQUENCE [LARGE SCALE GENOMIC DNA]</scope>
    <source>
        <strain evidence="3 4">Ro19</strain>
    </source>
</reference>
<dbReference type="AlphaFoldDB" id="A0A0R3MW65"/>
<organism evidence="3 4">
    <name type="scientific">Bradyrhizobium retamae</name>
    <dbReference type="NCBI Taxonomy" id="1300035"/>
    <lineage>
        <taxon>Bacteria</taxon>
        <taxon>Pseudomonadati</taxon>
        <taxon>Pseudomonadota</taxon>
        <taxon>Alphaproteobacteria</taxon>
        <taxon>Hyphomicrobiales</taxon>
        <taxon>Nitrobacteraceae</taxon>
        <taxon>Bradyrhizobium</taxon>
    </lineage>
</organism>